<name>A0A5N7C016_PETAA</name>
<dbReference type="Proteomes" id="UP000326877">
    <property type="component" value="Unassembled WGS sequence"/>
</dbReference>
<dbReference type="EMBL" id="ML735299">
    <property type="protein sequence ID" value="KAE8387087.1"/>
    <property type="molecule type" value="Genomic_DNA"/>
</dbReference>
<dbReference type="AlphaFoldDB" id="A0A5N7C016"/>
<sequence length="106" mass="11444">MTDNTPRAFAPDCLVSIVVENHINDIGNHLDLARGELQVVKNALHIEGPLRGDPGARLSPAENHSPLDDVLGQIRKQAPACYTSLPSLQRTWLSVLSHACGDAFPV</sequence>
<organism evidence="1">
    <name type="scientific">Petromyces alliaceus</name>
    <name type="common">Aspergillus alliaceus</name>
    <dbReference type="NCBI Taxonomy" id="209559"/>
    <lineage>
        <taxon>Eukaryota</taxon>
        <taxon>Fungi</taxon>
        <taxon>Dikarya</taxon>
        <taxon>Ascomycota</taxon>
        <taxon>Pezizomycotina</taxon>
        <taxon>Eurotiomycetes</taxon>
        <taxon>Eurotiomycetidae</taxon>
        <taxon>Eurotiales</taxon>
        <taxon>Aspergillaceae</taxon>
        <taxon>Aspergillus</taxon>
        <taxon>Aspergillus subgen. Circumdati</taxon>
    </lineage>
</organism>
<proteinExistence type="predicted"/>
<gene>
    <name evidence="1" type="ORF">BDV23DRAFT_186660</name>
</gene>
<evidence type="ECO:0000313" key="1">
    <source>
        <dbReference type="EMBL" id="KAE8387087.1"/>
    </source>
</evidence>
<protein>
    <submittedName>
        <fullName evidence="1">Uncharacterized protein</fullName>
    </submittedName>
</protein>
<accession>A0A5N7C016</accession>
<reference evidence="1" key="1">
    <citation type="submission" date="2019-04" db="EMBL/GenBank/DDBJ databases">
        <title>Friends and foes A comparative genomics studyof 23 Aspergillus species from section Flavi.</title>
        <authorList>
            <consortium name="DOE Joint Genome Institute"/>
            <person name="Kjaerbolling I."/>
            <person name="Vesth T."/>
            <person name="Frisvad J.C."/>
            <person name="Nybo J.L."/>
            <person name="Theobald S."/>
            <person name="Kildgaard S."/>
            <person name="Isbrandt T."/>
            <person name="Kuo A."/>
            <person name="Sato A."/>
            <person name="Lyhne E.K."/>
            <person name="Kogle M.E."/>
            <person name="Wiebenga A."/>
            <person name="Kun R.S."/>
            <person name="Lubbers R.J."/>
            <person name="Makela M.R."/>
            <person name="Barry K."/>
            <person name="Chovatia M."/>
            <person name="Clum A."/>
            <person name="Daum C."/>
            <person name="Haridas S."/>
            <person name="He G."/>
            <person name="LaButti K."/>
            <person name="Lipzen A."/>
            <person name="Mondo S."/>
            <person name="Riley R."/>
            <person name="Salamov A."/>
            <person name="Simmons B.A."/>
            <person name="Magnuson J.K."/>
            <person name="Henrissat B."/>
            <person name="Mortensen U.H."/>
            <person name="Larsen T.O."/>
            <person name="Devries R.P."/>
            <person name="Grigoriev I.V."/>
            <person name="Machida M."/>
            <person name="Baker S.E."/>
            <person name="Andersen M.R."/>
        </authorList>
    </citation>
    <scope>NUCLEOTIDE SEQUENCE [LARGE SCALE GENOMIC DNA]</scope>
    <source>
        <strain evidence="1">IBT 14317</strain>
    </source>
</reference>